<proteinExistence type="predicted"/>
<name>A0A8X8VVJ4_SALSN</name>
<organism evidence="1">
    <name type="scientific">Salvia splendens</name>
    <name type="common">Scarlet sage</name>
    <dbReference type="NCBI Taxonomy" id="180675"/>
    <lineage>
        <taxon>Eukaryota</taxon>
        <taxon>Viridiplantae</taxon>
        <taxon>Streptophyta</taxon>
        <taxon>Embryophyta</taxon>
        <taxon>Tracheophyta</taxon>
        <taxon>Spermatophyta</taxon>
        <taxon>Magnoliopsida</taxon>
        <taxon>eudicotyledons</taxon>
        <taxon>Gunneridae</taxon>
        <taxon>Pentapetalae</taxon>
        <taxon>asterids</taxon>
        <taxon>lamiids</taxon>
        <taxon>Lamiales</taxon>
        <taxon>Lamiaceae</taxon>
        <taxon>Nepetoideae</taxon>
        <taxon>Mentheae</taxon>
        <taxon>Salviinae</taxon>
        <taxon>Salvia</taxon>
        <taxon>Salvia subgen. Calosphace</taxon>
        <taxon>core Calosphace</taxon>
    </lineage>
</organism>
<reference evidence="1" key="2">
    <citation type="submission" date="2020-08" db="EMBL/GenBank/DDBJ databases">
        <title>Plant Genome Project.</title>
        <authorList>
            <person name="Zhang R.-G."/>
        </authorList>
    </citation>
    <scope>NUCLEOTIDE SEQUENCE</scope>
    <source>
        <strain evidence="1">Huo1</strain>
        <tissue evidence="1">Leaf</tissue>
    </source>
</reference>
<comment type="caution">
    <text evidence="1">The sequence shown here is derived from an EMBL/GenBank/DDBJ whole genome shotgun (WGS) entry which is preliminary data.</text>
</comment>
<dbReference type="EMBL" id="PNBA02000715">
    <property type="protein sequence ID" value="KAG6383153.1"/>
    <property type="molecule type" value="Genomic_DNA"/>
</dbReference>
<accession>A0A8X8VVJ4</accession>
<evidence type="ECO:0000313" key="1">
    <source>
        <dbReference type="EMBL" id="KAG6383153.1"/>
    </source>
</evidence>
<sequence length="194" mass="21606">MPGGHTVGFDKVGRVLVRLVKGGTLPLPWVMSDPKCPSLVCGIGTSSHGDRSCRMWIVREEEILATCLLDLVARGWKSDNGFRAGSLRNILSRTDVGFNPDGDHRIDCDDEQWEQIVQYDINDNSSGNEERMSSTTKVGGQKRKVVSTDDSLVGFLSKLHVETNSRLDVMSSRIGYEFDLDKARHEVFDKLGTY</sequence>
<reference evidence="1" key="1">
    <citation type="submission" date="2018-01" db="EMBL/GenBank/DDBJ databases">
        <authorList>
            <person name="Mao J.F."/>
        </authorList>
    </citation>
    <scope>NUCLEOTIDE SEQUENCE</scope>
    <source>
        <strain evidence="1">Huo1</strain>
        <tissue evidence="1">Leaf</tissue>
    </source>
</reference>
<gene>
    <name evidence="1" type="ORF">SASPL_157103</name>
</gene>
<dbReference type="Proteomes" id="UP000298416">
    <property type="component" value="Unassembled WGS sequence"/>
</dbReference>
<protein>
    <submittedName>
        <fullName evidence="1">Uncharacterized protein</fullName>
    </submittedName>
</protein>
<keyword evidence="2" id="KW-1185">Reference proteome</keyword>
<evidence type="ECO:0000313" key="2">
    <source>
        <dbReference type="Proteomes" id="UP000298416"/>
    </source>
</evidence>
<dbReference type="AlphaFoldDB" id="A0A8X8VVJ4"/>